<name>K0TNG8_THAOC</name>
<dbReference type="EMBL" id="AGNL01004439">
    <property type="protein sequence ID" value="EJK73517.1"/>
    <property type="molecule type" value="Genomic_DNA"/>
</dbReference>
<accession>K0TNG8</accession>
<feature type="coiled-coil region" evidence="1">
    <location>
        <begin position="5"/>
        <end position="32"/>
    </location>
</feature>
<protein>
    <submittedName>
        <fullName evidence="2">Uncharacterized protein</fullName>
    </submittedName>
</protein>
<evidence type="ECO:0000256" key="1">
    <source>
        <dbReference type="SAM" id="Coils"/>
    </source>
</evidence>
<reference evidence="2 3" key="1">
    <citation type="journal article" date="2012" name="Genome Biol.">
        <title>Genome and low-iron response of an oceanic diatom adapted to chronic iron limitation.</title>
        <authorList>
            <person name="Lommer M."/>
            <person name="Specht M."/>
            <person name="Roy A.S."/>
            <person name="Kraemer L."/>
            <person name="Andreson R."/>
            <person name="Gutowska M.A."/>
            <person name="Wolf J."/>
            <person name="Bergner S.V."/>
            <person name="Schilhabel M.B."/>
            <person name="Klostermeier U.C."/>
            <person name="Beiko R.G."/>
            <person name="Rosenstiel P."/>
            <person name="Hippler M."/>
            <person name="Laroche J."/>
        </authorList>
    </citation>
    <scope>NUCLEOTIDE SEQUENCE [LARGE SCALE GENOMIC DNA]</scope>
    <source>
        <strain evidence="2 3">CCMP1005</strain>
    </source>
</reference>
<evidence type="ECO:0000313" key="3">
    <source>
        <dbReference type="Proteomes" id="UP000266841"/>
    </source>
</evidence>
<proteinExistence type="predicted"/>
<gene>
    <name evidence="2" type="ORF">THAOC_04854</name>
</gene>
<organism evidence="2 3">
    <name type="scientific">Thalassiosira oceanica</name>
    <name type="common">Marine diatom</name>
    <dbReference type="NCBI Taxonomy" id="159749"/>
    <lineage>
        <taxon>Eukaryota</taxon>
        <taxon>Sar</taxon>
        <taxon>Stramenopiles</taxon>
        <taxon>Ochrophyta</taxon>
        <taxon>Bacillariophyta</taxon>
        <taxon>Coscinodiscophyceae</taxon>
        <taxon>Thalassiosirophycidae</taxon>
        <taxon>Thalassiosirales</taxon>
        <taxon>Thalassiosiraceae</taxon>
        <taxon>Thalassiosira</taxon>
    </lineage>
</organism>
<sequence length="90" mass="9946">MTSDVDSLERLRDELQDQLAIATAAKTSEESQGALIDYVQNEAEPLSADHPGALIVPFVRWGLRNTSLTKVSTEDRLALDESCHVWYSVA</sequence>
<evidence type="ECO:0000313" key="2">
    <source>
        <dbReference type="EMBL" id="EJK73517.1"/>
    </source>
</evidence>
<comment type="caution">
    <text evidence="2">The sequence shown here is derived from an EMBL/GenBank/DDBJ whole genome shotgun (WGS) entry which is preliminary data.</text>
</comment>
<dbReference type="Proteomes" id="UP000266841">
    <property type="component" value="Unassembled WGS sequence"/>
</dbReference>
<feature type="non-terminal residue" evidence="2">
    <location>
        <position position="90"/>
    </location>
</feature>
<keyword evidence="3" id="KW-1185">Reference proteome</keyword>
<dbReference type="AlphaFoldDB" id="K0TNG8"/>
<keyword evidence="1" id="KW-0175">Coiled coil</keyword>